<dbReference type="AlphaFoldDB" id="A0AAW7N601"/>
<evidence type="ECO:0000313" key="1">
    <source>
        <dbReference type="EMBL" id="MDN4833492.1"/>
    </source>
</evidence>
<accession>A0AAW7N601</accession>
<protein>
    <submittedName>
        <fullName evidence="1">Uncharacterized protein</fullName>
    </submittedName>
</protein>
<sequence>MEALQVNINQDYLNNLVNQFFKESLNGVTWDINEFLTERFFYFPIKKNN</sequence>
<organism evidence="1 2">
    <name type="scientific">Ligilactobacillus salivarius</name>
    <dbReference type="NCBI Taxonomy" id="1624"/>
    <lineage>
        <taxon>Bacteria</taxon>
        <taxon>Bacillati</taxon>
        <taxon>Bacillota</taxon>
        <taxon>Bacilli</taxon>
        <taxon>Lactobacillales</taxon>
        <taxon>Lactobacillaceae</taxon>
        <taxon>Ligilactobacillus</taxon>
    </lineage>
</organism>
<name>A0AAW7N601_9LACO</name>
<comment type="caution">
    <text evidence="1">The sequence shown here is derived from an EMBL/GenBank/DDBJ whole genome shotgun (WGS) entry which is preliminary data.</text>
</comment>
<evidence type="ECO:0000313" key="2">
    <source>
        <dbReference type="Proteomes" id="UP001174888"/>
    </source>
</evidence>
<proteinExistence type="predicted"/>
<dbReference type="EMBL" id="JAUIQT010000001">
    <property type="protein sequence ID" value="MDN4833492.1"/>
    <property type="molecule type" value="Genomic_DNA"/>
</dbReference>
<reference evidence="1" key="1">
    <citation type="submission" date="2023-07" db="EMBL/GenBank/DDBJ databases">
        <title>Complete genome sequence of Ligilactobacillus salivarius SRCM217594 isolated from Gallus gallus domesticus feces.</title>
        <authorList>
            <person name="Yang H.-G."/>
            <person name="Ryu M.-S."/>
            <person name="Ha G.-S."/>
            <person name="Yang H.-J."/>
            <person name="Jeong D.-Y."/>
        </authorList>
    </citation>
    <scope>NUCLEOTIDE SEQUENCE</scope>
    <source>
        <strain evidence="1">SRCM217594</strain>
    </source>
</reference>
<dbReference type="Proteomes" id="UP001174888">
    <property type="component" value="Unassembled WGS sequence"/>
</dbReference>
<dbReference type="RefSeq" id="WP_225415290.1">
    <property type="nucleotide sequence ID" value="NZ_JAUIQT010000001.1"/>
</dbReference>
<gene>
    <name evidence="1" type="ORF">QYC35_04475</name>
</gene>